<name>A0A3M7RJN5_BRAPC</name>
<reference evidence="1 2" key="1">
    <citation type="journal article" date="2018" name="Sci. Rep.">
        <title>Genomic signatures of local adaptation to the degree of environmental predictability in rotifers.</title>
        <authorList>
            <person name="Franch-Gras L."/>
            <person name="Hahn C."/>
            <person name="Garcia-Roger E.M."/>
            <person name="Carmona M.J."/>
            <person name="Serra M."/>
            <person name="Gomez A."/>
        </authorList>
    </citation>
    <scope>NUCLEOTIDE SEQUENCE [LARGE SCALE GENOMIC DNA]</scope>
    <source>
        <strain evidence="1">HYR1</strain>
    </source>
</reference>
<evidence type="ECO:0000313" key="2">
    <source>
        <dbReference type="Proteomes" id="UP000276133"/>
    </source>
</evidence>
<dbReference type="Proteomes" id="UP000276133">
    <property type="component" value="Unassembled WGS sequence"/>
</dbReference>
<protein>
    <submittedName>
        <fullName evidence="1">Uncharacterized protein</fullName>
    </submittedName>
</protein>
<dbReference type="AlphaFoldDB" id="A0A3M7RJN5"/>
<dbReference type="OrthoDB" id="10630348at2759"/>
<evidence type="ECO:0000313" key="1">
    <source>
        <dbReference type="EMBL" id="RNA23535.1"/>
    </source>
</evidence>
<proteinExistence type="predicted"/>
<sequence length="254" mass="27818">MFVYFSAQGHFFADLGAHRTSFLTAVTLAPVLNEPMFSIKISPFSNFCTLAAFLSPSVLTPSKRLSKNELISMSEKICGSESIVPSAWPTIRSALHSSGSILVPTPIKPPGTAYCRSFCSAYKLKIFDLMGLQLNFPCASFVTTPGRTSISWPTVNTPRIMLPPATPPFRSSTSQPGLFTSKDRMIINFGLLVKSLSGMGTFLTRYSHTASMLYFSWADMGRMGASSAMVPWTNFFICSCCSLAWVCLTRSTLF</sequence>
<keyword evidence="2" id="KW-1185">Reference proteome</keyword>
<gene>
    <name evidence="1" type="ORF">BpHYR1_030776</name>
</gene>
<organism evidence="1 2">
    <name type="scientific">Brachionus plicatilis</name>
    <name type="common">Marine rotifer</name>
    <name type="synonym">Brachionus muelleri</name>
    <dbReference type="NCBI Taxonomy" id="10195"/>
    <lineage>
        <taxon>Eukaryota</taxon>
        <taxon>Metazoa</taxon>
        <taxon>Spiralia</taxon>
        <taxon>Gnathifera</taxon>
        <taxon>Rotifera</taxon>
        <taxon>Eurotatoria</taxon>
        <taxon>Monogononta</taxon>
        <taxon>Pseudotrocha</taxon>
        <taxon>Ploima</taxon>
        <taxon>Brachionidae</taxon>
        <taxon>Brachionus</taxon>
    </lineage>
</organism>
<accession>A0A3M7RJN5</accession>
<comment type="caution">
    <text evidence="1">The sequence shown here is derived from an EMBL/GenBank/DDBJ whole genome shotgun (WGS) entry which is preliminary data.</text>
</comment>
<dbReference type="EMBL" id="REGN01003264">
    <property type="protein sequence ID" value="RNA23535.1"/>
    <property type="molecule type" value="Genomic_DNA"/>
</dbReference>